<evidence type="ECO:0000313" key="3">
    <source>
        <dbReference type="EMBL" id="KKL12390.1"/>
    </source>
</evidence>
<organism evidence="3">
    <name type="scientific">marine sediment metagenome</name>
    <dbReference type="NCBI Taxonomy" id="412755"/>
    <lineage>
        <taxon>unclassified sequences</taxon>
        <taxon>metagenomes</taxon>
        <taxon>ecological metagenomes</taxon>
    </lineage>
</organism>
<dbReference type="SUPFAM" id="SSF56672">
    <property type="entry name" value="DNA/RNA polymerases"/>
    <property type="match status" value="1"/>
</dbReference>
<protein>
    <recommendedName>
        <fullName evidence="2">DNA-directed DNA polymerase family A palm domain-containing protein</fullName>
    </recommendedName>
</protein>
<dbReference type="AlphaFoldDB" id="A0A0F9ASG3"/>
<accession>A0A0F9ASG3</accession>
<feature type="region of interest" description="Disordered" evidence="1">
    <location>
        <begin position="1"/>
        <end position="22"/>
    </location>
</feature>
<dbReference type="InterPro" id="IPR002298">
    <property type="entry name" value="DNA_polymerase_A"/>
</dbReference>
<evidence type="ECO:0000259" key="2">
    <source>
        <dbReference type="SMART" id="SM00482"/>
    </source>
</evidence>
<dbReference type="Gene3D" id="1.10.150.20">
    <property type="entry name" value="5' to 3' exonuclease, C-terminal subdomain"/>
    <property type="match status" value="1"/>
</dbReference>
<evidence type="ECO:0000256" key="1">
    <source>
        <dbReference type="SAM" id="MobiDB-lite"/>
    </source>
</evidence>
<dbReference type="Gene3D" id="1.20.1060.10">
    <property type="entry name" value="Taq DNA Polymerase, Chain T, domain 4"/>
    <property type="match status" value="1"/>
</dbReference>
<dbReference type="GO" id="GO:0006302">
    <property type="term" value="P:double-strand break repair"/>
    <property type="evidence" value="ECO:0007669"/>
    <property type="project" value="TreeGrafter"/>
</dbReference>
<dbReference type="InterPro" id="IPR001098">
    <property type="entry name" value="DNA-dir_DNA_pol_A_palm_dom"/>
</dbReference>
<dbReference type="PRINTS" id="PR00868">
    <property type="entry name" value="DNAPOLI"/>
</dbReference>
<dbReference type="GO" id="GO:0003887">
    <property type="term" value="F:DNA-directed DNA polymerase activity"/>
    <property type="evidence" value="ECO:0007669"/>
    <property type="project" value="InterPro"/>
</dbReference>
<dbReference type="PANTHER" id="PTHR10133:SF62">
    <property type="entry name" value="DNA POLYMERASE THETA"/>
    <property type="match status" value="1"/>
</dbReference>
<gene>
    <name evidence="3" type="ORF">LCGC14_2536250</name>
</gene>
<feature type="domain" description="DNA-directed DNA polymerase family A palm" evidence="2">
    <location>
        <begin position="133"/>
        <end position="355"/>
    </location>
</feature>
<feature type="non-terminal residue" evidence="3">
    <location>
        <position position="371"/>
    </location>
</feature>
<name>A0A0F9ASG3_9ZZZZ</name>
<dbReference type="Gene3D" id="3.30.70.370">
    <property type="match status" value="1"/>
</dbReference>
<dbReference type="GO" id="GO:0006261">
    <property type="term" value="P:DNA-templated DNA replication"/>
    <property type="evidence" value="ECO:0007669"/>
    <property type="project" value="InterPro"/>
</dbReference>
<dbReference type="SMART" id="SM00482">
    <property type="entry name" value="POLAc"/>
    <property type="match status" value="1"/>
</dbReference>
<dbReference type="PANTHER" id="PTHR10133">
    <property type="entry name" value="DNA POLYMERASE I"/>
    <property type="match status" value="1"/>
</dbReference>
<dbReference type="GO" id="GO:0003677">
    <property type="term" value="F:DNA binding"/>
    <property type="evidence" value="ECO:0007669"/>
    <property type="project" value="InterPro"/>
</dbReference>
<proteinExistence type="predicted"/>
<dbReference type="EMBL" id="LAZR01041277">
    <property type="protein sequence ID" value="KKL12390.1"/>
    <property type="molecule type" value="Genomic_DNA"/>
</dbReference>
<reference evidence="3" key="1">
    <citation type="journal article" date="2015" name="Nature">
        <title>Complex archaea that bridge the gap between prokaryotes and eukaryotes.</title>
        <authorList>
            <person name="Spang A."/>
            <person name="Saw J.H."/>
            <person name="Jorgensen S.L."/>
            <person name="Zaremba-Niedzwiedzka K."/>
            <person name="Martijn J."/>
            <person name="Lind A.E."/>
            <person name="van Eijk R."/>
            <person name="Schleper C."/>
            <person name="Guy L."/>
            <person name="Ettema T.J."/>
        </authorList>
    </citation>
    <scope>NUCLEOTIDE SEQUENCE</scope>
</reference>
<dbReference type="Pfam" id="PF00476">
    <property type="entry name" value="DNA_pol_A"/>
    <property type="match status" value="1"/>
</dbReference>
<comment type="caution">
    <text evidence="3">The sequence shown here is derived from an EMBL/GenBank/DDBJ whole genome shotgun (WGS) entry which is preliminary data.</text>
</comment>
<sequence>MRRRAPRSSPRSRETWPDFNPGSSAHVAKAIQNAGYWKDIEDRRRAKGYSTNKAKLLKLAPKFPVVADVLRFRTLAKLTGTYMKNAKLLANGDGRARIGVMIHGTVNGRVSAPFLHQIPRLDQLRIDKGLGNLRDMFIAEPGYKIVYGDFSQIELVTLAIQAGDKEMLEVFKSGIDIHKATAAAFLDVPLDKVSEFNRSIGKNINFGRVYGSVDGYALMKLSYQDQDGNERPITESMVRRGFASLDERFPAAATYFQDTVAEISAKHGTHITRFGREKHMGTTLCSGNEWMRKEAERQAVNGSIQSPANSVTVRTLNAVDAHLIELILSGSLTEDEILLILTVHDSGAWETKEDHVEWFVPKLKEIAGRKI</sequence>
<dbReference type="InterPro" id="IPR043502">
    <property type="entry name" value="DNA/RNA_pol_sf"/>
</dbReference>